<sequence>MTTTVRNATPSLALDAGTIERFLAHSHRRRYPTRTDVFRPGDPAGTLYYVISGSVSIIAEEDDDRELVLGYFGSGEFVGEMGLFIESDTREVILRTRTQCELAEISYERLQQLFQTSLSPDAPRILYAIGVQLSKRLLDTTRKASRLAFLDVTDRIVRTLHDLSKEPEAMSHPQAPSCAYRGRNWQGWWVVRAKWPGACSRSCRPTACCMRVARPSCSTAPAKRLWSRLVQHCTSRSLNCMPHGMRTAAVGPAAPQRAACAPCITSCSPFPAASAGLA</sequence>
<dbReference type="InterPro" id="IPR000595">
    <property type="entry name" value="cNMP-bd_dom"/>
</dbReference>
<organism evidence="3 4">
    <name type="scientific">Xanthomonas arboricola pv. pruni str. MAFF 311562</name>
    <dbReference type="NCBI Taxonomy" id="1414836"/>
    <lineage>
        <taxon>Bacteria</taxon>
        <taxon>Pseudomonadati</taxon>
        <taxon>Pseudomonadota</taxon>
        <taxon>Gammaproteobacteria</taxon>
        <taxon>Lysobacterales</taxon>
        <taxon>Lysobacteraceae</taxon>
        <taxon>Xanthomonas</taxon>
    </lineage>
</organism>
<dbReference type="PANTHER" id="PTHR24567:SF68">
    <property type="entry name" value="DNA-BINDING TRANSCRIPTIONAL DUAL REGULATOR CRP"/>
    <property type="match status" value="1"/>
</dbReference>
<reference evidence="3 4" key="1">
    <citation type="submission" date="2014-01" db="EMBL/GenBank/DDBJ databases">
        <title>Genome sequence and analysis of Xanthomonas arboricola pv. pruni.</title>
        <authorList>
            <person name="Fujikawa T."/>
            <person name="Nakazono-Nagaoka E."/>
        </authorList>
    </citation>
    <scope>NUCLEOTIDE SEQUENCE [LARGE SCALE GENOMIC DNA]</scope>
    <source>
        <strain evidence="4">MAFF 311562</strain>
    </source>
</reference>
<proteinExistence type="predicted"/>
<dbReference type="Pfam" id="PF00027">
    <property type="entry name" value="cNMP_binding"/>
    <property type="match status" value="1"/>
</dbReference>
<dbReference type="InterPro" id="IPR014710">
    <property type="entry name" value="RmlC-like_jellyroll"/>
</dbReference>
<dbReference type="InterPro" id="IPR036388">
    <property type="entry name" value="WH-like_DNA-bd_sf"/>
</dbReference>
<evidence type="ECO:0000313" key="3">
    <source>
        <dbReference type="EMBL" id="GAE52202.1"/>
    </source>
</evidence>
<name>W4S764_9XANT</name>
<dbReference type="Proteomes" id="UP000019143">
    <property type="component" value="Unassembled WGS sequence"/>
</dbReference>
<dbReference type="AlphaFoldDB" id="W4S764"/>
<dbReference type="GO" id="GO:0005829">
    <property type="term" value="C:cytosol"/>
    <property type="evidence" value="ECO:0007669"/>
    <property type="project" value="TreeGrafter"/>
</dbReference>
<comment type="subcellular location">
    <subcellularLocation>
        <location evidence="1">Cytoplasm</location>
    </subcellularLocation>
</comment>
<dbReference type="GO" id="GO:0003700">
    <property type="term" value="F:DNA-binding transcription factor activity"/>
    <property type="evidence" value="ECO:0007669"/>
    <property type="project" value="TreeGrafter"/>
</dbReference>
<dbReference type="InterPro" id="IPR018490">
    <property type="entry name" value="cNMP-bd_dom_sf"/>
</dbReference>
<dbReference type="SMART" id="SM00100">
    <property type="entry name" value="cNMP"/>
    <property type="match status" value="1"/>
</dbReference>
<feature type="domain" description="Cyclic nucleotide-binding" evidence="2">
    <location>
        <begin position="14"/>
        <end position="114"/>
    </location>
</feature>
<dbReference type="CDD" id="cd00038">
    <property type="entry name" value="CAP_ED"/>
    <property type="match status" value="1"/>
</dbReference>
<dbReference type="InterPro" id="IPR050397">
    <property type="entry name" value="Env_Response_Regulators"/>
</dbReference>
<dbReference type="SUPFAM" id="SSF51206">
    <property type="entry name" value="cAMP-binding domain-like"/>
    <property type="match status" value="1"/>
</dbReference>
<evidence type="ECO:0000256" key="1">
    <source>
        <dbReference type="ARBA" id="ARBA00004496"/>
    </source>
</evidence>
<dbReference type="PROSITE" id="PS50042">
    <property type="entry name" value="CNMP_BINDING_3"/>
    <property type="match status" value="1"/>
</dbReference>
<dbReference type="Gene3D" id="1.10.10.10">
    <property type="entry name" value="Winged helix-like DNA-binding domain superfamily/Winged helix DNA-binding domain"/>
    <property type="match status" value="1"/>
</dbReference>
<comment type="caution">
    <text evidence="3">The sequence shown here is derived from an EMBL/GenBank/DDBJ whole genome shotgun (WGS) entry which is preliminary data.</text>
</comment>
<gene>
    <name evidence="3" type="ORF">XPU_3734</name>
</gene>
<evidence type="ECO:0000259" key="2">
    <source>
        <dbReference type="PROSITE" id="PS50042"/>
    </source>
</evidence>
<accession>W4S764</accession>
<dbReference type="EMBL" id="BAVB01000334">
    <property type="protein sequence ID" value="GAE52202.1"/>
    <property type="molecule type" value="Genomic_DNA"/>
</dbReference>
<dbReference type="Gene3D" id="2.60.120.10">
    <property type="entry name" value="Jelly Rolls"/>
    <property type="match status" value="1"/>
</dbReference>
<evidence type="ECO:0000313" key="4">
    <source>
        <dbReference type="Proteomes" id="UP000019143"/>
    </source>
</evidence>
<dbReference type="PANTHER" id="PTHR24567">
    <property type="entry name" value="CRP FAMILY TRANSCRIPTIONAL REGULATORY PROTEIN"/>
    <property type="match status" value="1"/>
</dbReference>
<protein>
    <submittedName>
        <fullName evidence="3">cAMP-regulatory protein</fullName>
    </submittedName>
</protein>
<dbReference type="FunFam" id="2.60.120.10:FF:000100">
    <property type="entry name" value="CRP-like protein Clp"/>
    <property type="match status" value="1"/>
</dbReference>